<dbReference type="InterPro" id="IPR032566">
    <property type="entry name" value="Znf-C2HE"/>
</dbReference>
<dbReference type="GO" id="GO:0030983">
    <property type="term" value="F:mismatched DNA binding"/>
    <property type="evidence" value="ECO:0007669"/>
    <property type="project" value="TreeGrafter"/>
</dbReference>
<reference evidence="4" key="1">
    <citation type="submission" date="2020-05" db="UniProtKB">
        <authorList>
            <consortium name="EnsemblMetazoa"/>
        </authorList>
    </citation>
    <scope>IDENTIFICATION</scope>
    <source>
        <strain evidence="4">USDA</strain>
    </source>
</reference>
<dbReference type="GO" id="GO:1990165">
    <property type="term" value="F:single-strand break-containing DNA binding"/>
    <property type="evidence" value="ECO:0007669"/>
    <property type="project" value="TreeGrafter"/>
</dbReference>
<dbReference type="GO" id="GO:0003725">
    <property type="term" value="F:double-stranded RNA binding"/>
    <property type="evidence" value="ECO:0007669"/>
    <property type="project" value="TreeGrafter"/>
</dbReference>
<keyword evidence="5" id="KW-1185">Reference proteome</keyword>
<dbReference type="Pfam" id="PF16278">
    <property type="entry name" value="zf-C2HE"/>
    <property type="match status" value="1"/>
</dbReference>
<dbReference type="STRING" id="35570.A0A1I8NNQ9"/>
<dbReference type="KEGG" id="scac:106087202"/>
<dbReference type="GO" id="GO:0003697">
    <property type="term" value="F:single-stranded DNA binding"/>
    <property type="evidence" value="ECO:0007669"/>
    <property type="project" value="TreeGrafter"/>
</dbReference>
<feature type="domain" description="Aprataxin C2HE/C2H2/C2HC zinc finger" evidence="3">
    <location>
        <begin position="134"/>
        <end position="192"/>
    </location>
</feature>
<evidence type="ECO:0000259" key="3">
    <source>
        <dbReference type="Pfam" id="PF16278"/>
    </source>
</evidence>
<dbReference type="GO" id="GO:0005634">
    <property type="term" value="C:nucleus"/>
    <property type="evidence" value="ECO:0007669"/>
    <property type="project" value="TreeGrafter"/>
</dbReference>
<sequence>MTSNSWANGLVQTLKNPKSHIISSNLAVVISDKYPKAKHHYLVLPLEEIHSIFNAAANKFNIFFSPQLNRQHIPLLQEMHLLALNIIEIKGEKQNNFKIGFHNQPSMHRLHLHVISKDFISDCLKTKKHWNSFNTQLFLNYEDMLVQLEETNQVKRLECALIKELGNMDLKCNQCAFVAKNMPSLKQHLLEH</sequence>
<keyword evidence="1" id="KW-0227">DNA damage</keyword>
<keyword evidence="2" id="KW-0234">DNA repair</keyword>
<dbReference type="OrthoDB" id="3512845at2759"/>
<proteinExistence type="predicted"/>
<accession>A0A1I8NNQ9</accession>
<dbReference type="PANTHER" id="PTHR12486:SF4">
    <property type="entry name" value="APRATAXIN"/>
    <property type="match status" value="1"/>
</dbReference>
<evidence type="ECO:0000256" key="1">
    <source>
        <dbReference type="ARBA" id="ARBA00022763"/>
    </source>
</evidence>
<dbReference type="Pfam" id="PF11969">
    <property type="entry name" value="DcpS_C"/>
    <property type="match status" value="1"/>
</dbReference>
<protein>
    <recommendedName>
        <fullName evidence="3">Aprataxin C2HE/C2H2/C2HC zinc finger domain-containing protein</fullName>
    </recommendedName>
</protein>
<evidence type="ECO:0000256" key="2">
    <source>
        <dbReference type="ARBA" id="ARBA00023204"/>
    </source>
</evidence>
<evidence type="ECO:0000313" key="4">
    <source>
        <dbReference type="EnsemblMetazoa" id="SCAU000674-PB"/>
    </source>
</evidence>
<dbReference type="EnsemblMetazoa" id="SCAU000674-RB">
    <property type="protein sequence ID" value="SCAU000674-PB"/>
    <property type="gene ID" value="SCAU000674"/>
</dbReference>
<evidence type="ECO:0000313" key="5">
    <source>
        <dbReference type="Proteomes" id="UP000095300"/>
    </source>
</evidence>
<gene>
    <name evidence="4" type="primary">106087202</name>
</gene>
<dbReference type="InterPro" id="IPR036265">
    <property type="entry name" value="HIT-like_sf"/>
</dbReference>
<dbReference type="FunFam" id="3.30.428.10:FF:000004">
    <property type="entry name" value="aprataxin isoform X2"/>
    <property type="match status" value="1"/>
</dbReference>
<dbReference type="GO" id="GO:0000012">
    <property type="term" value="P:single strand break repair"/>
    <property type="evidence" value="ECO:0007669"/>
    <property type="project" value="TreeGrafter"/>
</dbReference>
<dbReference type="PANTHER" id="PTHR12486">
    <property type="entry name" value="APRATAXIN-RELATED"/>
    <property type="match status" value="1"/>
</dbReference>
<name>A0A1I8NNQ9_STOCA</name>
<dbReference type="VEuPathDB" id="VectorBase:SCAU000674"/>
<organism evidence="4 5">
    <name type="scientific">Stomoxys calcitrans</name>
    <name type="common">Stable fly</name>
    <name type="synonym">Conops calcitrans</name>
    <dbReference type="NCBI Taxonomy" id="35570"/>
    <lineage>
        <taxon>Eukaryota</taxon>
        <taxon>Metazoa</taxon>
        <taxon>Ecdysozoa</taxon>
        <taxon>Arthropoda</taxon>
        <taxon>Hexapoda</taxon>
        <taxon>Insecta</taxon>
        <taxon>Pterygota</taxon>
        <taxon>Neoptera</taxon>
        <taxon>Endopterygota</taxon>
        <taxon>Diptera</taxon>
        <taxon>Brachycera</taxon>
        <taxon>Muscomorpha</taxon>
        <taxon>Muscoidea</taxon>
        <taxon>Muscidae</taxon>
        <taxon>Stomoxys</taxon>
    </lineage>
</organism>
<dbReference type="AlphaFoldDB" id="A0A1I8NNQ9"/>
<dbReference type="GO" id="GO:0033699">
    <property type="term" value="F:DNA 5'-adenosine monophosphate hydrolase activity"/>
    <property type="evidence" value="ECO:0007669"/>
    <property type="project" value="TreeGrafter"/>
</dbReference>
<dbReference type="Gene3D" id="3.30.428.10">
    <property type="entry name" value="HIT-like"/>
    <property type="match status" value="1"/>
</dbReference>
<dbReference type="Proteomes" id="UP000095300">
    <property type="component" value="Unassembled WGS sequence"/>
</dbReference>
<dbReference type="SUPFAM" id="SSF54197">
    <property type="entry name" value="HIT-like"/>
    <property type="match status" value="1"/>
</dbReference>